<dbReference type="NCBIfam" id="TIGR00254">
    <property type="entry name" value="GGDEF"/>
    <property type="match status" value="1"/>
</dbReference>
<evidence type="ECO:0000256" key="6">
    <source>
        <dbReference type="SAM" id="Phobius"/>
    </source>
</evidence>
<protein>
    <submittedName>
        <fullName evidence="10">Diguanylate cyclase</fullName>
    </submittedName>
</protein>
<proteinExistence type="predicted"/>
<feature type="domain" description="HAMP" evidence="8">
    <location>
        <begin position="335"/>
        <end position="387"/>
    </location>
</feature>
<dbReference type="SMART" id="SM00304">
    <property type="entry name" value="HAMP"/>
    <property type="match status" value="1"/>
</dbReference>
<dbReference type="SUPFAM" id="SSF55785">
    <property type="entry name" value="PYP-like sensor domain (PAS domain)"/>
    <property type="match status" value="1"/>
</dbReference>
<feature type="signal peptide" evidence="7">
    <location>
        <begin position="1"/>
        <end position="25"/>
    </location>
</feature>
<dbReference type="InterPro" id="IPR000014">
    <property type="entry name" value="PAS"/>
</dbReference>
<evidence type="ECO:0000259" key="9">
    <source>
        <dbReference type="PROSITE" id="PS50887"/>
    </source>
</evidence>
<feature type="transmembrane region" description="Helical" evidence="6">
    <location>
        <begin position="311"/>
        <end position="333"/>
    </location>
</feature>
<dbReference type="PANTHER" id="PTHR45138">
    <property type="entry name" value="REGULATORY COMPONENTS OF SENSORY TRANSDUCTION SYSTEM"/>
    <property type="match status" value="1"/>
</dbReference>
<comment type="subcellular location">
    <subcellularLocation>
        <location evidence="1">Cell membrane</location>
        <topology evidence="1">Multi-pass membrane protein</topology>
    </subcellularLocation>
</comment>
<dbReference type="Gene3D" id="3.30.70.270">
    <property type="match status" value="1"/>
</dbReference>
<dbReference type="SUPFAM" id="SSF158472">
    <property type="entry name" value="HAMP domain-like"/>
    <property type="match status" value="1"/>
</dbReference>
<comment type="caution">
    <text evidence="10">The sequence shown here is derived from an EMBL/GenBank/DDBJ whole genome shotgun (WGS) entry which is preliminary data.</text>
</comment>
<accession>A0A848BD12</accession>
<dbReference type="CDD" id="cd01949">
    <property type="entry name" value="GGDEF"/>
    <property type="match status" value="1"/>
</dbReference>
<evidence type="ECO:0000259" key="8">
    <source>
        <dbReference type="PROSITE" id="PS50885"/>
    </source>
</evidence>
<keyword evidence="7" id="KW-0732">Signal</keyword>
<dbReference type="PROSITE" id="PS50887">
    <property type="entry name" value="GGDEF"/>
    <property type="match status" value="1"/>
</dbReference>
<dbReference type="GO" id="GO:0005886">
    <property type="term" value="C:plasma membrane"/>
    <property type="evidence" value="ECO:0007669"/>
    <property type="project" value="UniProtKB-SubCell"/>
</dbReference>
<reference evidence="10 11" key="1">
    <citation type="submission" date="2020-04" db="EMBL/GenBank/DDBJ databases">
        <authorList>
            <person name="Hitch T.C.A."/>
            <person name="Wylensek D."/>
            <person name="Clavel T."/>
        </authorList>
    </citation>
    <scope>NUCLEOTIDE SEQUENCE [LARGE SCALE GENOMIC DNA]</scope>
    <source>
        <strain evidence="10 11">PG-130-P53-12</strain>
    </source>
</reference>
<dbReference type="GO" id="GO:0052621">
    <property type="term" value="F:diguanylate cyclase activity"/>
    <property type="evidence" value="ECO:0007669"/>
    <property type="project" value="TreeGrafter"/>
</dbReference>
<keyword evidence="5 6" id="KW-0472">Membrane</keyword>
<dbReference type="InterPro" id="IPR043128">
    <property type="entry name" value="Rev_trsase/Diguanyl_cyclase"/>
</dbReference>
<dbReference type="Gene3D" id="6.10.340.10">
    <property type="match status" value="1"/>
</dbReference>
<dbReference type="InterPro" id="IPR033479">
    <property type="entry name" value="dCache_1"/>
</dbReference>
<keyword evidence="11" id="KW-1185">Reference proteome</keyword>
<evidence type="ECO:0000256" key="1">
    <source>
        <dbReference type="ARBA" id="ARBA00004651"/>
    </source>
</evidence>
<dbReference type="SMART" id="SM00267">
    <property type="entry name" value="GGDEF"/>
    <property type="match status" value="1"/>
</dbReference>
<dbReference type="InterPro" id="IPR035965">
    <property type="entry name" value="PAS-like_dom_sf"/>
</dbReference>
<dbReference type="PROSITE" id="PS50885">
    <property type="entry name" value="HAMP"/>
    <property type="match status" value="1"/>
</dbReference>
<dbReference type="CDD" id="cd12913">
    <property type="entry name" value="PDC1_MCP_like"/>
    <property type="match status" value="1"/>
</dbReference>
<dbReference type="AlphaFoldDB" id="A0A848BD12"/>
<dbReference type="CDD" id="cd00130">
    <property type="entry name" value="PAS"/>
    <property type="match status" value="1"/>
</dbReference>
<keyword evidence="4 6" id="KW-1133">Transmembrane helix</keyword>
<dbReference type="SUPFAM" id="SSF55073">
    <property type="entry name" value="Nucleotide cyclase"/>
    <property type="match status" value="1"/>
</dbReference>
<evidence type="ECO:0000313" key="11">
    <source>
        <dbReference type="Proteomes" id="UP000543804"/>
    </source>
</evidence>
<sequence length="685" mass="75655">MFHSIKSKFLALCLSSLCVLGLAVGAVSLTALTRATSREEVDNMNRTAELYCSELDLKLVQTEDVVSFAATGLVSGASAGTGALWDGERRARFTAGLDRILRDTLLSLPEARAYYTYYAEELTGGAADGVWYVREDEHSPFRQRQWYKASEFLPENGQELTLYTKSAETGHGHWVEPYYSIAQGKMLISYVMPVYRDGTFLGLVGVDLDFGEILRSLERRPVYETGYAFLADGTGKTHYHIDAPQGVPEDHLGAKLVDKDVSHGATSDTDALGRYRIDGTTYDIATCSLRNGLELLVMAPTHEVQAEARAATLQLVAILIFCLLLFAAITLVLTQRLTRHLQALSSAAREIAHGNLDVKIHAESDDEVGKLAGVLQHTVDSLKETLARLHRLTFNDGLTGILNRLGIDRALENWHAQAQGTPAVLISLDLDDFKFVNDLLGHAAGDEALRALARRLHDFFGRTALVARNGGDEFTVLLPATTAAQAERLLSELTQTPQHYLYGGVERSFTLSIGYVSYPDQAESLRDLTRYADAALYATKLKGKNGFSRYTAEQEQVDRAKLSFSLRDISQNLPGAIIVCSVADGKLLYANDEAFRLLDCTDADDFAAYTQKDVVRILYPGDRTETIASVRSQTSKGEARQAYVRCRVRTKEGAVRYVLAFARKRASAYYGEVYYIVMVEEKEPA</sequence>
<dbReference type="Pfam" id="PF00672">
    <property type="entry name" value="HAMP"/>
    <property type="match status" value="1"/>
</dbReference>
<dbReference type="PANTHER" id="PTHR45138:SF9">
    <property type="entry name" value="DIGUANYLATE CYCLASE DGCM-RELATED"/>
    <property type="match status" value="1"/>
</dbReference>
<dbReference type="Pfam" id="PF02743">
    <property type="entry name" value="dCache_1"/>
    <property type="match status" value="1"/>
</dbReference>
<keyword evidence="3 6" id="KW-0812">Transmembrane</keyword>
<evidence type="ECO:0000256" key="5">
    <source>
        <dbReference type="ARBA" id="ARBA00023136"/>
    </source>
</evidence>
<dbReference type="InterPro" id="IPR029787">
    <property type="entry name" value="Nucleotide_cyclase"/>
</dbReference>
<dbReference type="GO" id="GO:0007165">
    <property type="term" value="P:signal transduction"/>
    <property type="evidence" value="ECO:0007669"/>
    <property type="project" value="InterPro"/>
</dbReference>
<feature type="domain" description="GGDEF" evidence="9">
    <location>
        <begin position="421"/>
        <end position="552"/>
    </location>
</feature>
<dbReference type="Proteomes" id="UP000543804">
    <property type="component" value="Unassembled WGS sequence"/>
</dbReference>
<evidence type="ECO:0000313" key="10">
    <source>
        <dbReference type="EMBL" id="NMD99775.1"/>
    </source>
</evidence>
<evidence type="ECO:0000256" key="4">
    <source>
        <dbReference type="ARBA" id="ARBA00022989"/>
    </source>
</evidence>
<dbReference type="InterPro" id="IPR050469">
    <property type="entry name" value="Diguanylate_Cyclase"/>
</dbReference>
<dbReference type="Pfam" id="PF00990">
    <property type="entry name" value="GGDEF"/>
    <property type="match status" value="1"/>
</dbReference>
<feature type="chain" id="PRO_5032659056" evidence="7">
    <location>
        <begin position="26"/>
        <end position="685"/>
    </location>
</feature>
<name>A0A848BD12_9FIRM</name>
<evidence type="ECO:0000256" key="3">
    <source>
        <dbReference type="ARBA" id="ARBA00022692"/>
    </source>
</evidence>
<keyword evidence="2" id="KW-1003">Cell membrane</keyword>
<evidence type="ECO:0000256" key="2">
    <source>
        <dbReference type="ARBA" id="ARBA00022475"/>
    </source>
</evidence>
<gene>
    <name evidence="10" type="ORF">HF878_09970</name>
</gene>
<dbReference type="InterPro" id="IPR003660">
    <property type="entry name" value="HAMP_dom"/>
</dbReference>
<dbReference type="RefSeq" id="WP_170077990.1">
    <property type="nucleotide sequence ID" value="NZ_JABAFA010000056.1"/>
</dbReference>
<dbReference type="InterPro" id="IPR000160">
    <property type="entry name" value="GGDEF_dom"/>
</dbReference>
<organism evidence="10 11">
    <name type="scientific">Selenomonas bovis</name>
    <dbReference type="NCBI Taxonomy" id="416586"/>
    <lineage>
        <taxon>Bacteria</taxon>
        <taxon>Bacillati</taxon>
        <taxon>Bacillota</taxon>
        <taxon>Negativicutes</taxon>
        <taxon>Selenomonadales</taxon>
        <taxon>Selenomonadaceae</taxon>
        <taxon>Selenomonas</taxon>
    </lineage>
</organism>
<evidence type="ECO:0000256" key="7">
    <source>
        <dbReference type="SAM" id="SignalP"/>
    </source>
</evidence>
<dbReference type="CDD" id="cd06225">
    <property type="entry name" value="HAMP"/>
    <property type="match status" value="1"/>
</dbReference>
<dbReference type="Gene3D" id="3.30.450.20">
    <property type="entry name" value="PAS domain"/>
    <property type="match status" value="2"/>
</dbReference>
<dbReference type="EMBL" id="JABAFA010000056">
    <property type="protein sequence ID" value="NMD99775.1"/>
    <property type="molecule type" value="Genomic_DNA"/>
</dbReference>